<dbReference type="EMBL" id="CP002593">
    <property type="protein sequence ID" value="AEA22501.1"/>
    <property type="molecule type" value="Genomic_DNA"/>
</dbReference>
<protein>
    <recommendedName>
        <fullName evidence="4">Phosphoesterase HXTX</fullName>
    </recommendedName>
</protein>
<evidence type="ECO:0000313" key="2">
    <source>
        <dbReference type="EMBL" id="AEA22501.1"/>
    </source>
</evidence>
<gene>
    <name evidence="2" type="ordered locus">Psed_0226</name>
</gene>
<dbReference type="KEGG" id="pdx:Psed_0226"/>
<name>F4CM14_PSEUX</name>
<proteinExistence type="predicted"/>
<sequence length="204" mass="22304">MCRVGDALIVTALLDDETQQRFDRLRRKHFPPERNHLDAHLTLFHHLPGDRAAAIAEDLAAVAGRATGPLPVRVSGLRFTGRGVGYVLSSPGLVGLRAALAARWDPWLTPQDRAKGSDLHVTVQNKVEPDVARALHDELRAEFVPSTATAVGLAWWRYLDGPWEPVGRHVFGAGEEISGPRADAGPAPRTSGTGRARRRRREQG</sequence>
<dbReference type="HOGENOM" id="CLU_075843_1_0_11"/>
<feature type="compositionally biased region" description="Basic residues" evidence="1">
    <location>
        <begin position="195"/>
        <end position="204"/>
    </location>
</feature>
<feature type="region of interest" description="Disordered" evidence="1">
    <location>
        <begin position="174"/>
        <end position="204"/>
    </location>
</feature>
<dbReference type="Pfam" id="PF13563">
    <property type="entry name" value="2_5_RNA_ligase2"/>
    <property type="match status" value="1"/>
</dbReference>
<dbReference type="AlphaFoldDB" id="F4CM14"/>
<accession>F4CM14</accession>
<dbReference type="Gene3D" id="3.90.1140.10">
    <property type="entry name" value="Cyclic phosphodiesterase"/>
    <property type="match status" value="1"/>
</dbReference>
<evidence type="ECO:0000256" key="1">
    <source>
        <dbReference type="SAM" id="MobiDB-lite"/>
    </source>
</evidence>
<keyword evidence="3" id="KW-1185">Reference proteome</keyword>
<dbReference type="Proteomes" id="UP000007809">
    <property type="component" value="Chromosome"/>
</dbReference>
<dbReference type="SUPFAM" id="SSF55144">
    <property type="entry name" value="LigT-like"/>
    <property type="match status" value="1"/>
</dbReference>
<dbReference type="STRING" id="675635.Psed_0226"/>
<evidence type="ECO:0008006" key="4">
    <source>
        <dbReference type="Google" id="ProtNLM"/>
    </source>
</evidence>
<dbReference type="InterPro" id="IPR009097">
    <property type="entry name" value="Cyclic_Pdiesterase"/>
</dbReference>
<organism evidence="2 3">
    <name type="scientific">Pseudonocardia dioxanivorans (strain ATCC 55486 / DSM 44775 / JCM 13855 / CB1190)</name>
    <dbReference type="NCBI Taxonomy" id="675635"/>
    <lineage>
        <taxon>Bacteria</taxon>
        <taxon>Bacillati</taxon>
        <taxon>Actinomycetota</taxon>
        <taxon>Actinomycetes</taxon>
        <taxon>Pseudonocardiales</taxon>
        <taxon>Pseudonocardiaceae</taxon>
        <taxon>Pseudonocardia</taxon>
    </lineage>
</organism>
<dbReference type="eggNOG" id="COG1514">
    <property type="taxonomic scope" value="Bacteria"/>
</dbReference>
<evidence type="ECO:0000313" key="3">
    <source>
        <dbReference type="Proteomes" id="UP000007809"/>
    </source>
</evidence>
<reference evidence="2 3" key="1">
    <citation type="journal article" date="2011" name="J. Bacteriol.">
        <title>Genome sequence of the 1,4-dioxane-degrading Pseudonocardia dioxanivorans strain CB1190.</title>
        <authorList>
            <person name="Sales C.M."/>
            <person name="Mahendra S."/>
            <person name="Grostern A."/>
            <person name="Parales R.E."/>
            <person name="Goodwin L.A."/>
            <person name="Woyke T."/>
            <person name="Nolan M."/>
            <person name="Lapidus A."/>
            <person name="Chertkov O."/>
            <person name="Ovchinnikova G."/>
            <person name="Sczyrba A."/>
            <person name="Alvarez-Cohen L."/>
        </authorList>
    </citation>
    <scope>NUCLEOTIDE SEQUENCE [LARGE SCALE GENOMIC DNA]</scope>
    <source>
        <strain evidence="3">ATCC 55486 / DSM 44775 / JCM 13855 / CB1190</strain>
    </source>
</reference>
<dbReference type="OrthoDB" id="793003at2"/>